<keyword evidence="1" id="KW-1133">Transmembrane helix</keyword>
<sequence length="77" mass="8684">MSAVQQAARRTLYTSMRQFARSFEAHPQPLPSSMSPAKADWAKIVRSRAQNLVLYSGFMTTVLFWPAGARWALNGHM</sequence>
<dbReference type="EMBL" id="KQ964261">
    <property type="protein sequence ID" value="KXJ87699.1"/>
    <property type="molecule type" value="Genomic_DNA"/>
</dbReference>
<keyword evidence="3" id="KW-1185">Reference proteome</keyword>
<protein>
    <submittedName>
        <fullName evidence="2">Uncharacterized protein</fullName>
    </submittedName>
</protein>
<keyword evidence="1" id="KW-0812">Transmembrane</keyword>
<reference evidence="3" key="1">
    <citation type="submission" date="2016-02" db="EMBL/GenBank/DDBJ databases">
        <title>Draft genome sequence of Microdochium bolleyi, a fungal endophyte of beachgrass.</title>
        <authorList>
            <consortium name="DOE Joint Genome Institute"/>
            <person name="David A.S."/>
            <person name="May G."/>
            <person name="Haridas S."/>
            <person name="Lim J."/>
            <person name="Wang M."/>
            <person name="Labutti K."/>
            <person name="Lipzen A."/>
            <person name="Barry K."/>
            <person name="Grigoriev I.V."/>
        </authorList>
    </citation>
    <scope>NUCLEOTIDE SEQUENCE [LARGE SCALE GENOMIC DNA]</scope>
    <source>
        <strain evidence="3">J235TASD1</strain>
    </source>
</reference>
<feature type="transmembrane region" description="Helical" evidence="1">
    <location>
        <begin position="52"/>
        <end position="73"/>
    </location>
</feature>
<dbReference type="InParanoid" id="A0A136ISD2"/>
<evidence type="ECO:0000256" key="1">
    <source>
        <dbReference type="SAM" id="Phobius"/>
    </source>
</evidence>
<name>A0A136ISD2_9PEZI</name>
<evidence type="ECO:0000313" key="2">
    <source>
        <dbReference type="EMBL" id="KXJ87699.1"/>
    </source>
</evidence>
<accession>A0A136ISD2</accession>
<gene>
    <name evidence="2" type="ORF">Micbo1qcDRAFT_236238</name>
</gene>
<evidence type="ECO:0000313" key="3">
    <source>
        <dbReference type="Proteomes" id="UP000070501"/>
    </source>
</evidence>
<dbReference type="AlphaFoldDB" id="A0A136ISD2"/>
<proteinExistence type="predicted"/>
<keyword evidence="1" id="KW-0472">Membrane</keyword>
<dbReference type="OrthoDB" id="4829316at2759"/>
<organism evidence="2 3">
    <name type="scientific">Microdochium bolleyi</name>
    <dbReference type="NCBI Taxonomy" id="196109"/>
    <lineage>
        <taxon>Eukaryota</taxon>
        <taxon>Fungi</taxon>
        <taxon>Dikarya</taxon>
        <taxon>Ascomycota</taxon>
        <taxon>Pezizomycotina</taxon>
        <taxon>Sordariomycetes</taxon>
        <taxon>Xylariomycetidae</taxon>
        <taxon>Xylariales</taxon>
        <taxon>Microdochiaceae</taxon>
        <taxon>Microdochium</taxon>
    </lineage>
</organism>
<dbReference type="Proteomes" id="UP000070501">
    <property type="component" value="Unassembled WGS sequence"/>
</dbReference>